<comment type="function">
    <text evidence="7">Presumably involved in the processing and regular turnover of intracellular proteins. Catalyzes the removal of unsubstituted N-terminal amino acids from various peptides.</text>
</comment>
<dbReference type="PRINTS" id="PR00481">
    <property type="entry name" value="LAMNOPPTDASE"/>
</dbReference>
<keyword evidence="7" id="KW-0963">Cytoplasm</keyword>
<comment type="caution">
    <text evidence="9">The sequence shown here is derived from an EMBL/GenBank/DDBJ whole genome shotgun (WGS) entry which is preliminary data.</text>
</comment>
<dbReference type="PANTHER" id="PTHR11963:SF23">
    <property type="entry name" value="CYTOSOL AMINOPEPTIDASE"/>
    <property type="match status" value="1"/>
</dbReference>
<dbReference type="EMBL" id="MHNN01000004">
    <property type="protein sequence ID" value="OGZ46931.1"/>
    <property type="molecule type" value="Genomic_DNA"/>
</dbReference>
<protein>
    <recommendedName>
        <fullName evidence="7">Probable cytosol aminopeptidase</fullName>
        <ecNumber evidence="7">3.4.11.1</ecNumber>
    </recommendedName>
    <alternativeName>
        <fullName evidence="7">Leucine aminopeptidase</fullName>
        <shortName evidence="7">LAP</shortName>
        <ecNumber evidence="7">3.4.11.10</ecNumber>
    </alternativeName>
    <alternativeName>
        <fullName evidence="7">Leucyl aminopeptidase</fullName>
    </alternativeName>
</protein>
<dbReference type="GO" id="GO:0006508">
    <property type="term" value="P:proteolysis"/>
    <property type="evidence" value="ECO:0007669"/>
    <property type="project" value="UniProtKB-KW"/>
</dbReference>
<dbReference type="InterPro" id="IPR043472">
    <property type="entry name" value="Macro_dom-like"/>
</dbReference>
<keyword evidence="5 7" id="KW-0645">Protease</keyword>
<dbReference type="Gene3D" id="3.40.630.10">
    <property type="entry name" value="Zn peptidases"/>
    <property type="match status" value="1"/>
</dbReference>
<dbReference type="InterPro" id="IPR000819">
    <property type="entry name" value="Peptidase_M17_C"/>
</dbReference>
<proteinExistence type="inferred from homology"/>
<accession>A0A1G2GAP8</accession>
<keyword evidence="7" id="KW-0479">Metal-binding</keyword>
<comment type="similarity">
    <text evidence="3 7">Belongs to the peptidase M17 family.</text>
</comment>
<evidence type="ECO:0000313" key="10">
    <source>
        <dbReference type="Proteomes" id="UP000176576"/>
    </source>
</evidence>
<dbReference type="SUPFAM" id="SSF52949">
    <property type="entry name" value="Macro domain-like"/>
    <property type="match status" value="1"/>
</dbReference>
<evidence type="ECO:0000313" key="9">
    <source>
        <dbReference type="EMBL" id="OGZ46931.1"/>
    </source>
</evidence>
<dbReference type="PROSITE" id="PS00631">
    <property type="entry name" value="CYTOSOL_AP"/>
    <property type="match status" value="1"/>
</dbReference>
<comment type="cofactor">
    <cofactor evidence="7">
        <name>Mn(2+)</name>
        <dbReference type="ChEBI" id="CHEBI:29035"/>
    </cofactor>
    <text evidence="7">Binds 2 manganese ions per subunit.</text>
</comment>
<feature type="binding site" evidence="7">
    <location>
        <position position="294"/>
    </location>
    <ligand>
        <name>Mn(2+)</name>
        <dbReference type="ChEBI" id="CHEBI:29035"/>
        <label>2</label>
    </ligand>
</feature>
<feature type="binding site" evidence="7">
    <location>
        <position position="276"/>
    </location>
    <ligand>
        <name>Mn(2+)</name>
        <dbReference type="ChEBI" id="CHEBI:29035"/>
        <label>1</label>
    </ligand>
</feature>
<feature type="domain" description="Cytosol aminopeptidase" evidence="8">
    <location>
        <begin position="351"/>
        <end position="358"/>
    </location>
</feature>
<dbReference type="STRING" id="1802117.A3J54_01835"/>
<comment type="catalytic activity">
    <reaction evidence="2 7">
        <text>Release of an N-terminal amino acid, preferentially leucine, but not glutamic or aspartic acids.</text>
        <dbReference type="EC" id="3.4.11.10"/>
    </reaction>
</comment>
<feature type="binding site" evidence="7">
    <location>
        <position position="271"/>
    </location>
    <ligand>
        <name>Mn(2+)</name>
        <dbReference type="ChEBI" id="CHEBI:29035"/>
        <label>2</label>
    </ligand>
</feature>
<feature type="binding site" evidence="7">
    <location>
        <position position="355"/>
    </location>
    <ligand>
        <name>Mn(2+)</name>
        <dbReference type="ChEBI" id="CHEBI:29035"/>
        <label>2</label>
    </ligand>
</feature>
<evidence type="ECO:0000256" key="1">
    <source>
        <dbReference type="ARBA" id="ARBA00000135"/>
    </source>
</evidence>
<evidence type="ECO:0000256" key="5">
    <source>
        <dbReference type="ARBA" id="ARBA00022670"/>
    </source>
</evidence>
<dbReference type="EC" id="3.4.11.1" evidence="7"/>
<evidence type="ECO:0000259" key="8">
    <source>
        <dbReference type="PROSITE" id="PS00631"/>
    </source>
</evidence>
<dbReference type="Gene3D" id="3.40.220.10">
    <property type="entry name" value="Leucine Aminopeptidase, subunit E, domain 1"/>
    <property type="match status" value="1"/>
</dbReference>
<dbReference type="PANTHER" id="PTHR11963">
    <property type="entry name" value="LEUCINE AMINOPEPTIDASE-RELATED"/>
    <property type="match status" value="1"/>
</dbReference>
<feature type="binding site" evidence="7">
    <location>
        <position position="353"/>
    </location>
    <ligand>
        <name>Mn(2+)</name>
        <dbReference type="ChEBI" id="CHEBI:29035"/>
        <label>1</label>
    </ligand>
</feature>
<keyword evidence="6 7" id="KW-0378">Hydrolase</keyword>
<dbReference type="EC" id="3.4.11.10" evidence="7"/>
<dbReference type="CDD" id="cd00433">
    <property type="entry name" value="Peptidase_M17"/>
    <property type="match status" value="1"/>
</dbReference>
<feature type="active site" evidence="7">
    <location>
        <position position="357"/>
    </location>
</feature>
<feature type="binding site" evidence="7">
    <location>
        <position position="276"/>
    </location>
    <ligand>
        <name>Mn(2+)</name>
        <dbReference type="ChEBI" id="CHEBI:29035"/>
        <label>2</label>
    </ligand>
</feature>
<organism evidence="9 10">
    <name type="scientific">Candidatus Ryanbacteria bacterium RIFCSPHIGHO2_02_FULL_45_13b</name>
    <dbReference type="NCBI Taxonomy" id="1802117"/>
    <lineage>
        <taxon>Bacteria</taxon>
        <taxon>Candidatus Ryaniibacteriota</taxon>
    </lineage>
</organism>
<dbReference type="AlphaFoldDB" id="A0A1G2GAP8"/>
<dbReference type="GO" id="GO:0070006">
    <property type="term" value="F:metalloaminopeptidase activity"/>
    <property type="evidence" value="ECO:0007669"/>
    <property type="project" value="InterPro"/>
</dbReference>
<keyword evidence="4 7" id="KW-0031">Aminopeptidase</keyword>
<dbReference type="SUPFAM" id="SSF53187">
    <property type="entry name" value="Zn-dependent exopeptidases"/>
    <property type="match status" value="1"/>
</dbReference>
<dbReference type="InterPro" id="IPR023042">
    <property type="entry name" value="Peptidase_M17_leu_NH2_pept"/>
</dbReference>
<gene>
    <name evidence="7" type="primary">pepA</name>
    <name evidence="9" type="ORF">A3J54_01835</name>
</gene>
<comment type="subcellular location">
    <subcellularLocation>
        <location evidence="7">Cytoplasm</location>
    </subcellularLocation>
</comment>
<dbReference type="GO" id="GO:0030145">
    <property type="term" value="F:manganese ion binding"/>
    <property type="evidence" value="ECO:0007669"/>
    <property type="project" value="UniProtKB-UniRule"/>
</dbReference>
<feature type="active site" evidence="7">
    <location>
        <position position="283"/>
    </location>
</feature>
<evidence type="ECO:0000256" key="4">
    <source>
        <dbReference type="ARBA" id="ARBA00022438"/>
    </source>
</evidence>
<sequence>MQSLVIGRGVPPIGRRPPFGIGKRKKKITIIMTKPITFHFENSTKKALDPDVIRIRLVPGKESLLIREDDLGVLEIGVGGEIKDVTRRKLLLLVRKVVSITKAHHMERISIDVADLFRQLVDSHLGLKEEELMELIAMNMELANFEFVAYKSEPKEGWKFLQDVFVVGCNTKIAQKAFLRGQIIAKEVNECRALANMPGGDMTPTLLADATREAVRGLPVNITVLGEREITKLGMGGILGVSRGSAEKPRFIILEYSGDIKKKEPVVLIGKGVTFDTGGLNLKPSDAIYEMHMDMSGGAAVIHAVALAARLGVKRNIVGLIPAVENMPSGSSYHPGDVLKSLSGRTIEVLNTDAEGRIILADAITYAKRYKPRLVVDVATLTGAAMAALGQRCSAIFTEDETLEHQLRAWGEESGDYVWPLPLWEEYADEITGTFGDIANVGKTRYGGAITAAKFLHAFAKDLECPWVHIDMAPRMTSIEGEYLAKGAVGAPVRLLLKIIENF</sequence>
<feature type="binding site" evidence="7">
    <location>
        <position position="355"/>
    </location>
    <ligand>
        <name>Mn(2+)</name>
        <dbReference type="ChEBI" id="CHEBI:29035"/>
        <label>1</label>
    </ligand>
</feature>
<dbReference type="Proteomes" id="UP000176576">
    <property type="component" value="Unassembled WGS sequence"/>
</dbReference>
<dbReference type="HAMAP" id="MF_00181">
    <property type="entry name" value="Cytosol_peptidase_M17"/>
    <property type="match status" value="1"/>
</dbReference>
<evidence type="ECO:0000256" key="6">
    <source>
        <dbReference type="ARBA" id="ARBA00022801"/>
    </source>
</evidence>
<dbReference type="InterPro" id="IPR011356">
    <property type="entry name" value="Leucine_aapep/pepB"/>
</dbReference>
<evidence type="ECO:0000256" key="7">
    <source>
        <dbReference type="HAMAP-Rule" id="MF_00181"/>
    </source>
</evidence>
<evidence type="ECO:0000256" key="2">
    <source>
        <dbReference type="ARBA" id="ARBA00000967"/>
    </source>
</evidence>
<comment type="catalytic activity">
    <reaction evidence="1 7">
        <text>Release of an N-terminal amino acid, Xaa-|-Yaa-, in which Xaa is preferably Leu, but may be other amino acids including Pro although not Arg or Lys, and Yaa may be Pro. Amino acid amides and methyl esters are also readily hydrolyzed, but rates on arylamides are exceedingly low.</text>
        <dbReference type="EC" id="3.4.11.1"/>
    </reaction>
</comment>
<name>A0A1G2GAP8_9BACT</name>
<keyword evidence="7" id="KW-0464">Manganese</keyword>
<dbReference type="GO" id="GO:0005737">
    <property type="term" value="C:cytoplasm"/>
    <property type="evidence" value="ECO:0007669"/>
    <property type="project" value="UniProtKB-SubCell"/>
</dbReference>
<evidence type="ECO:0000256" key="3">
    <source>
        <dbReference type="ARBA" id="ARBA00009528"/>
    </source>
</evidence>
<reference evidence="9 10" key="1">
    <citation type="journal article" date="2016" name="Nat. Commun.">
        <title>Thousands of microbial genomes shed light on interconnected biogeochemical processes in an aquifer system.</title>
        <authorList>
            <person name="Anantharaman K."/>
            <person name="Brown C.T."/>
            <person name="Hug L.A."/>
            <person name="Sharon I."/>
            <person name="Castelle C.J."/>
            <person name="Probst A.J."/>
            <person name="Thomas B.C."/>
            <person name="Singh A."/>
            <person name="Wilkins M.J."/>
            <person name="Karaoz U."/>
            <person name="Brodie E.L."/>
            <person name="Williams K.H."/>
            <person name="Hubbard S.S."/>
            <person name="Banfield J.F."/>
        </authorList>
    </citation>
    <scope>NUCLEOTIDE SEQUENCE [LARGE SCALE GENOMIC DNA]</scope>
</reference>
<dbReference type="Pfam" id="PF00883">
    <property type="entry name" value="Peptidase_M17"/>
    <property type="match status" value="1"/>
</dbReference>